<dbReference type="Pfam" id="PF01453">
    <property type="entry name" value="B_lectin"/>
    <property type="match status" value="1"/>
</dbReference>
<evidence type="ECO:0000256" key="11">
    <source>
        <dbReference type="ARBA" id="ARBA00023170"/>
    </source>
</evidence>
<evidence type="ECO:0000256" key="1">
    <source>
        <dbReference type="ARBA" id="ARBA00004251"/>
    </source>
</evidence>
<evidence type="ECO:0000256" key="6">
    <source>
        <dbReference type="ARBA" id="ARBA00022729"/>
    </source>
</evidence>
<dbReference type="PROSITE" id="PS50948">
    <property type="entry name" value="PAN"/>
    <property type="match status" value="1"/>
</dbReference>
<dbReference type="InterPro" id="IPR001245">
    <property type="entry name" value="Ser-Thr/Tyr_kinase_cat_dom"/>
</dbReference>
<dbReference type="OMA" id="EWFITAW"/>
<dbReference type="Pfam" id="PF07714">
    <property type="entry name" value="PK_Tyr_Ser-Thr"/>
    <property type="match status" value="1"/>
</dbReference>
<dbReference type="PANTHER" id="PTHR27002">
    <property type="entry name" value="RECEPTOR-LIKE SERINE/THREONINE-PROTEIN KINASE SD1-8"/>
    <property type="match status" value="1"/>
</dbReference>
<evidence type="ECO:0000256" key="16">
    <source>
        <dbReference type="SAM" id="MobiDB-lite"/>
    </source>
</evidence>
<keyword evidence="17" id="KW-1133">Transmembrane helix</keyword>
<sequence length="1181" mass="129845">MEGEGPAGRRRRWLGRSDPLHRTRRIQGPRLITKEAGLPADEVIFRSDSVKSAVLSSPLVEFITVYSATNNFSNKLGGGGFGPVYKGVLPDGQEIAVKRLSNSSGQGLEEFKNEVIVLSKLQHRNLVRLFGCCVHGEEKMLLYEYMPNKSLDSFIFDESKRLVFGWKLRYKIIQGIGRGLLYLHQDSRLKIIHRDLKASNILLDDDFNPKISDFGMARIFGEHQLQALTHRIVGTYGYISPEYAMEGKFSEKSDIFSFGVLILEIVSGRRNSSFVDEEWSMNLLGYAWTLWKEGIVSELIDPLMGTICSYDEVCRCIQVGLLCVQELPGDRPSMSLVLRMLSGDVTLTAPKQAAFFVGRVPLDDNDTGSGNQLTQSPNLLHLFAFFFFLSVQTSAAAGVADKLDKGQNITDGQTLVSSGGGSYTLGFFSPGKSTKRYLGIWFTVSRDTVYWVANRDRPLDDNSGVLLLNDDGSQLVLLDGSRRTVWSASLAAAAASTAVVQLLDSGNLVVRNGSGSDAYLWQSFDQPSDTLLPGMKMGKSLWSGQEWFITAWRSADDPSPGDYRRTLTTEGLPELVLWRGGATKVYRTGPWNGRFFNGVPEASNYSDKFPLLVTSSEREVSYGSTPTPGAPLTRVVVNYTGVVERLVWDASSRAWQRFFQGPRDPCDNYARCGPFGLCDADAAATSFCGCVVGFTAASPSAWALRNTSGGCRRNVALDCAAGGRTTTDKFKVVRGVKLPDTHSASVDMGATAEECERRCLGNCSCVAYAAADINGGGCVIWADDIVDLRYVDRGQDLYLRLAKAEFAETKRSLIALAVPPVAATIAILLIAFGVWTIWCRKNHGIIDVIPDNPSMGVASVNLATIKSITENFSQNCLIGEGGFSTVYKGVQSDGRMVAVKRLKQSALTNKGKKDFAREVAVMAGLHHGSLLRLLAYCNEGNERILIYAYMKNRSLDNHIFGPLTRRANLHWRLRLDIIQAIAKGVAYLHEGPDGSVIHRDLKLSNILLDDELKPKIADFGTAKLFVADQSGQTLVVSQGYASPEYALRGEMTLKCDVYSFGVVLLETLSGVRNGSMQTLLPQAWRLWEHGNLIDLLDPAMARPASDDDAELLYDLERCINIGLLCIQDMADDRPTMSEVVAMLTSRTSQMEQPKRPTLDSRAAMRPLRQTDVLGSTTTDLT</sequence>
<evidence type="ECO:0000256" key="5">
    <source>
        <dbReference type="ARBA" id="ARBA00022679"/>
    </source>
</evidence>
<evidence type="ECO:0000256" key="2">
    <source>
        <dbReference type="ARBA" id="ARBA00012513"/>
    </source>
</evidence>
<accession>A0A0E0KVP2</accession>
<feature type="transmembrane region" description="Helical" evidence="17">
    <location>
        <begin position="813"/>
        <end position="838"/>
    </location>
</feature>
<reference evidence="21" key="1">
    <citation type="submission" date="2015-04" db="UniProtKB">
        <authorList>
            <consortium name="EnsemblPlants"/>
        </authorList>
    </citation>
    <scope>IDENTIFICATION</scope>
</reference>
<organism evidence="21">
    <name type="scientific">Oryza punctata</name>
    <name type="common">Red rice</name>
    <dbReference type="NCBI Taxonomy" id="4537"/>
    <lineage>
        <taxon>Eukaryota</taxon>
        <taxon>Viridiplantae</taxon>
        <taxon>Streptophyta</taxon>
        <taxon>Embryophyta</taxon>
        <taxon>Tracheophyta</taxon>
        <taxon>Spermatophyta</taxon>
        <taxon>Magnoliopsida</taxon>
        <taxon>Liliopsida</taxon>
        <taxon>Poales</taxon>
        <taxon>Poaceae</taxon>
        <taxon>BOP clade</taxon>
        <taxon>Oryzoideae</taxon>
        <taxon>Oryzeae</taxon>
        <taxon>Oryzinae</taxon>
        <taxon>Oryza</taxon>
    </lineage>
</organism>
<keyword evidence="4" id="KW-0723">Serine/threonine-protein kinase</keyword>
<evidence type="ECO:0000259" key="19">
    <source>
        <dbReference type="PROSITE" id="PS50927"/>
    </source>
</evidence>
<dbReference type="PANTHER" id="PTHR27002:SF1044">
    <property type="entry name" value="PROTEIN KINASE SUPERFAMILY PROTEIN"/>
    <property type="match status" value="1"/>
</dbReference>
<dbReference type="SMART" id="SM00473">
    <property type="entry name" value="PAN_AP"/>
    <property type="match status" value="1"/>
</dbReference>
<dbReference type="GO" id="GO:0005524">
    <property type="term" value="F:ATP binding"/>
    <property type="evidence" value="ECO:0007669"/>
    <property type="project" value="UniProtKB-UniRule"/>
</dbReference>
<evidence type="ECO:0000256" key="9">
    <source>
        <dbReference type="ARBA" id="ARBA00022840"/>
    </source>
</evidence>
<dbReference type="SUPFAM" id="SSF51110">
    <property type="entry name" value="alpha-D-mannose-specific plant lectins"/>
    <property type="match status" value="1"/>
</dbReference>
<keyword evidence="6" id="KW-0732">Signal</keyword>
<evidence type="ECO:0000256" key="17">
    <source>
        <dbReference type="SAM" id="Phobius"/>
    </source>
</evidence>
<dbReference type="Gene3D" id="1.10.510.10">
    <property type="entry name" value="Transferase(Phosphotransferase) domain 1"/>
    <property type="match status" value="2"/>
</dbReference>
<evidence type="ECO:0000256" key="12">
    <source>
        <dbReference type="ARBA" id="ARBA00023180"/>
    </source>
</evidence>
<feature type="domain" description="Bulb-type lectin" evidence="19">
    <location>
        <begin position="400"/>
        <end position="523"/>
    </location>
</feature>
<dbReference type="GO" id="GO:0048544">
    <property type="term" value="P:recognition of pollen"/>
    <property type="evidence" value="ECO:0007669"/>
    <property type="project" value="InterPro"/>
</dbReference>
<keyword evidence="12" id="KW-0325">Glycoprotein</keyword>
<comment type="catalytic activity">
    <reaction evidence="14">
        <text>L-seryl-[protein] + ATP = O-phospho-L-seryl-[protein] + ADP + H(+)</text>
        <dbReference type="Rhea" id="RHEA:17989"/>
        <dbReference type="Rhea" id="RHEA-COMP:9863"/>
        <dbReference type="Rhea" id="RHEA-COMP:11604"/>
        <dbReference type="ChEBI" id="CHEBI:15378"/>
        <dbReference type="ChEBI" id="CHEBI:29999"/>
        <dbReference type="ChEBI" id="CHEBI:30616"/>
        <dbReference type="ChEBI" id="CHEBI:83421"/>
        <dbReference type="ChEBI" id="CHEBI:456216"/>
        <dbReference type="EC" id="2.7.11.1"/>
    </reaction>
</comment>
<proteinExistence type="predicted"/>
<dbReference type="Gene3D" id="2.90.10.10">
    <property type="entry name" value="Bulb-type lectin domain"/>
    <property type="match status" value="1"/>
</dbReference>
<dbReference type="STRING" id="4537.A0A0E0KVP2"/>
<keyword evidence="10" id="KW-1015">Disulfide bond</keyword>
<keyword evidence="17" id="KW-0812">Transmembrane</keyword>
<feature type="compositionally biased region" description="Polar residues" evidence="16">
    <location>
        <begin position="1172"/>
        <end position="1181"/>
    </location>
</feature>
<keyword evidence="3" id="KW-1003">Cell membrane</keyword>
<dbReference type="Pfam" id="PF08276">
    <property type="entry name" value="PAN_2"/>
    <property type="match status" value="1"/>
</dbReference>
<dbReference type="InterPro" id="IPR011009">
    <property type="entry name" value="Kinase-like_dom_sf"/>
</dbReference>
<dbReference type="EC" id="2.7.11.1" evidence="2"/>
<protein>
    <recommendedName>
        <fullName evidence="2">non-specific serine/threonine protein kinase</fullName>
        <ecNumber evidence="2">2.7.11.1</ecNumber>
    </recommendedName>
</protein>
<keyword evidence="17" id="KW-0472">Membrane</keyword>
<evidence type="ECO:0000313" key="22">
    <source>
        <dbReference type="Proteomes" id="UP000026962"/>
    </source>
</evidence>
<evidence type="ECO:0000256" key="4">
    <source>
        <dbReference type="ARBA" id="ARBA00022527"/>
    </source>
</evidence>
<evidence type="ECO:0000256" key="8">
    <source>
        <dbReference type="ARBA" id="ARBA00022777"/>
    </source>
</evidence>
<feature type="domain" description="Protein kinase" evidence="18">
    <location>
        <begin position="872"/>
        <end position="1168"/>
    </location>
</feature>
<dbReference type="CDD" id="cd00028">
    <property type="entry name" value="B_lectin"/>
    <property type="match status" value="1"/>
</dbReference>
<dbReference type="SUPFAM" id="SSF56112">
    <property type="entry name" value="Protein kinase-like (PK-like)"/>
    <property type="match status" value="2"/>
</dbReference>
<dbReference type="Gene3D" id="3.30.200.20">
    <property type="entry name" value="Phosphorylase Kinase, domain 1"/>
    <property type="match status" value="2"/>
</dbReference>
<dbReference type="FunFam" id="1.10.510.10:FF:000467">
    <property type="entry name" value="Liguleless narrow1"/>
    <property type="match status" value="1"/>
</dbReference>
<evidence type="ECO:0000256" key="14">
    <source>
        <dbReference type="ARBA" id="ARBA00048679"/>
    </source>
</evidence>
<dbReference type="Pfam" id="PF00954">
    <property type="entry name" value="S_locus_glycop"/>
    <property type="match status" value="1"/>
</dbReference>
<dbReference type="FunFam" id="1.10.510.10:FF:000724">
    <property type="entry name" value="Serine/threonine-protein kinase"/>
    <property type="match status" value="1"/>
</dbReference>
<dbReference type="CDD" id="cd14066">
    <property type="entry name" value="STKc_IRAK"/>
    <property type="match status" value="1"/>
</dbReference>
<feature type="region of interest" description="Disordered" evidence="16">
    <location>
        <begin position="1146"/>
        <end position="1181"/>
    </location>
</feature>
<keyword evidence="11" id="KW-0675">Receptor</keyword>
<dbReference type="PROSITE" id="PS50011">
    <property type="entry name" value="PROTEIN_KINASE_DOM"/>
    <property type="match status" value="2"/>
</dbReference>
<evidence type="ECO:0000259" key="18">
    <source>
        <dbReference type="PROSITE" id="PS50011"/>
    </source>
</evidence>
<evidence type="ECO:0000256" key="13">
    <source>
        <dbReference type="ARBA" id="ARBA00047899"/>
    </source>
</evidence>
<dbReference type="SMART" id="SM00220">
    <property type="entry name" value="S_TKc"/>
    <property type="match status" value="2"/>
</dbReference>
<comment type="subcellular location">
    <subcellularLocation>
        <location evidence="1">Cell membrane</location>
        <topology evidence="1">Single-pass type I membrane protein</topology>
    </subcellularLocation>
</comment>
<dbReference type="InterPro" id="IPR001480">
    <property type="entry name" value="Bulb-type_lectin_dom"/>
</dbReference>
<dbReference type="CDD" id="cd01098">
    <property type="entry name" value="PAN_AP_plant"/>
    <property type="match status" value="1"/>
</dbReference>
<keyword evidence="9 15" id="KW-0067">ATP-binding</keyword>
<name>A0A0E0KVP2_ORYPU</name>
<dbReference type="Gramene" id="OPUNC04G24060.1">
    <property type="protein sequence ID" value="OPUNC04G24060.1"/>
    <property type="gene ID" value="OPUNC04G24060"/>
</dbReference>
<evidence type="ECO:0000259" key="20">
    <source>
        <dbReference type="PROSITE" id="PS50948"/>
    </source>
</evidence>
<dbReference type="InterPro" id="IPR000858">
    <property type="entry name" value="S_locus_glycoprot_dom"/>
</dbReference>
<dbReference type="InterPro" id="IPR000719">
    <property type="entry name" value="Prot_kinase_dom"/>
</dbReference>
<feature type="domain" description="Apple" evidence="20">
    <location>
        <begin position="719"/>
        <end position="802"/>
    </location>
</feature>
<keyword evidence="5" id="KW-0808">Transferase</keyword>
<feature type="domain" description="Protein kinase" evidence="18">
    <location>
        <begin position="70"/>
        <end position="347"/>
    </location>
</feature>
<dbReference type="FunFam" id="3.30.200.20:FF:000195">
    <property type="entry name" value="G-type lectin S-receptor-like serine/threonine-protein kinase"/>
    <property type="match status" value="1"/>
</dbReference>
<evidence type="ECO:0000256" key="3">
    <source>
        <dbReference type="ARBA" id="ARBA00022475"/>
    </source>
</evidence>
<dbReference type="EnsemblPlants" id="OPUNC04G24060.1">
    <property type="protein sequence ID" value="OPUNC04G24060.1"/>
    <property type="gene ID" value="OPUNC04G24060"/>
</dbReference>
<dbReference type="GO" id="GO:0051707">
    <property type="term" value="P:response to other organism"/>
    <property type="evidence" value="ECO:0007669"/>
    <property type="project" value="UniProtKB-ARBA"/>
</dbReference>
<dbReference type="PROSITE" id="PS50927">
    <property type="entry name" value="BULB_LECTIN"/>
    <property type="match status" value="1"/>
</dbReference>
<dbReference type="FunFam" id="3.30.200.20:FF:000591">
    <property type="entry name" value="Serine/threonine-protein kinase"/>
    <property type="match status" value="1"/>
</dbReference>
<dbReference type="InterPro" id="IPR017441">
    <property type="entry name" value="Protein_kinase_ATP_BS"/>
</dbReference>
<dbReference type="FunFam" id="2.90.10.10:FF:000005">
    <property type="entry name" value="G-type lectin S-receptor-like serine/threonine-protein kinase"/>
    <property type="match status" value="1"/>
</dbReference>
<evidence type="ECO:0000256" key="7">
    <source>
        <dbReference type="ARBA" id="ARBA00022741"/>
    </source>
</evidence>
<keyword evidence="22" id="KW-1185">Reference proteome</keyword>
<dbReference type="AlphaFoldDB" id="A0A0E0KVP2"/>
<dbReference type="InterPro" id="IPR003609">
    <property type="entry name" value="Pan_app"/>
</dbReference>
<dbReference type="GO" id="GO:0005886">
    <property type="term" value="C:plasma membrane"/>
    <property type="evidence" value="ECO:0007669"/>
    <property type="project" value="UniProtKB-SubCell"/>
</dbReference>
<dbReference type="InterPro" id="IPR036426">
    <property type="entry name" value="Bulb-type_lectin_dom_sf"/>
</dbReference>
<dbReference type="InterPro" id="IPR008271">
    <property type="entry name" value="Ser/Thr_kinase_AS"/>
</dbReference>
<evidence type="ECO:0000313" key="21">
    <source>
        <dbReference type="EnsemblPlants" id="OPUNC04G24060.1"/>
    </source>
</evidence>
<dbReference type="GO" id="GO:0004674">
    <property type="term" value="F:protein serine/threonine kinase activity"/>
    <property type="evidence" value="ECO:0007669"/>
    <property type="project" value="UniProtKB-KW"/>
</dbReference>
<reference evidence="21" key="2">
    <citation type="submission" date="2018-05" db="EMBL/GenBank/DDBJ databases">
        <title>OpunRS2 (Oryza punctata Reference Sequence Version 2).</title>
        <authorList>
            <person name="Zhang J."/>
            <person name="Kudrna D."/>
            <person name="Lee S."/>
            <person name="Talag J."/>
            <person name="Welchert J."/>
            <person name="Wing R.A."/>
        </authorList>
    </citation>
    <scope>NUCLEOTIDE SEQUENCE [LARGE SCALE GENOMIC DNA]</scope>
</reference>
<feature type="binding site" evidence="15">
    <location>
        <position position="900"/>
    </location>
    <ligand>
        <name>ATP</name>
        <dbReference type="ChEBI" id="CHEBI:30616"/>
    </ligand>
</feature>
<dbReference type="eggNOG" id="ENOG502QQPF">
    <property type="taxonomic scope" value="Eukaryota"/>
</dbReference>
<keyword evidence="7 15" id="KW-0547">Nucleotide-binding</keyword>
<dbReference type="PROSITE" id="PS00108">
    <property type="entry name" value="PROTEIN_KINASE_ST"/>
    <property type="match status" value="2"/>
</dbReference>
<feature type="region of interest" description="Disordered" evidence="16">
    <location>
        <begin position="1"/>
        <end position="20"/>
    </location>
</feature>
<dbReference type="Pfam" id="PF00069">
    <property type="entry name" value="Pkinase"/>
    <property type="match status" value="1"/>
</dbReference>
<evidence type="ECO:0000256" key="10">
    <source>
        <dbReference type="ARBA" id="ARBA00023157"/>
    </source>
</evidence>
<dbReference type="PROSITE" id="PS00107">
    <property type="entry name" value="PROTEIN_KINASE_ATP"/>
    <property type="match status" value="1"/>
</dbReference>
<dbReference type="SMART" id="SM00108">
    <property type="entry name" value="B_lectin"/>
    <property type="match status" value="1"/>
</dbReference>
<dbReference type="Proteomes" id="UP000026962">
    <property type="component" value="Chromosome 4"/>
</dbReference>
<evidence type="ECO:0000256" key="15">
    <source>
        <dbReference type="PROSITE-ProRule" id="PRU10141"/>
    </source>
</evidence>
<comment type="catalytic activity">
    <reaction evidence="13">
        <text>L-threonyl-[protein] + ATP = O-phospho-L-threonyl-[protein] + ADP + H(+)</text>
        <dbReference type="Rhea" id="RHEA:46608"/>
        <dbReference type="Rhea" id="RHEA-COMP:11060"/>
        <dbReference type="Rhea" id="RHEA-COMP:11605"/>
        <dbReference type="ChEBI" id="CHEBI:15378"/>
        <dbReference type="ChEBI" id="CHEBI:30013"/>
        <dbReference type="ChEBI" id="CHEBI:30616"/>
        <dbReference type="ChEBI" id="CHEBI:61977"/>
        <dbReference type="ChEBI" id="CHEBI:456216"/>
        <dbReference type="EC" id="2.7.11.1"/>
    </reaction>
</comment>
<keyword evidence="8" id="KW-0418">Kinase</keyword>